<comment type="caution">
    <text evidence="2">The sequence shown here is derived from an EMBL/GenBank/DDBJ whole genome shotgun (WGS) entry which is preliminary data.</text>
</comment>
<evidence type="ECO:0000313" key="2">
    <source>
        <dbReference type="EMBL" id="KGH10420.1"/>
    </source>
</evidence>
<gene>
    <name evidence="2" type="ORF">P608_15050</name>
</gene>
<dbReference type="EMBL" id="AWTP01000115">
    <property type="protein sequence ID" value="KGH10420.1"/>
    <property type="molecule type" value="Genomic_DNA"/>
</dbReference>
<sequence length="51" mass="5757">MQQGLAQVVPNASNFLRSHIVVLGILVIRATGLLRDAWPRRLVPRYGRLFS</sequence>
<evidence type="ECO:0000256" key="1">
    <source>
        <dbReference type="SAM" id="Phobius"/>
    </source>
</evidence>
<keyword evidence="1" id="KW-0812">Transmembrane</keyword>
<dbReference type="AlphaFoldDB" id="A0A0E3BTB1"/>
<accession>A0A0E3BTB1</accession>
<keyword evidence="1" id="KW-0472">Membrane</keyword>
<dbReference type="Proteomes" id="UP000029549">
    <property type="component" value="Unassembled WGS sequence"/>
</dbReference>
<reference evidence="2 3" key="1">
    <citation type="submission" date="2013-09" db="EMBL/GenBank/DDBJ databases">
        <title>High correlation between genotypes and phenotypes of environmental bacteria Comamonas testosteroni strains.</title>
        <authorList>
            <person name="Liu L."/>
            <person name="Zhu W."/>
            <person name="Xia X."/>
            <person name="Xu B."/>
            <person name="Luo M."/>
            <person name="Wang G."/>
        </authorList>
    </citation>
    <scope>NUCLEOTIDE SEQUENCE [LARGE SCALE GENOMIC DNA]</scope>
    <source>
        <strain evidence="2 3">DF2</strain>
    </source>
</reference>
<keyword evidence="3" id="KW-1185">Reference proteome</keyword>
<organism evidence="2 3">
    <name type="scientific">Comamonas thiooxydans</name>
    <dbReference type="NCBI Taxonomy" id="363952"/>
    <lineage>
        <taxon>Bacteria</taxon>
        <taxon>Pseudomonadati</taxon>
        <taxon>Pseudomonadota</taxon>
        <taxon>Betaproteobacteria</taxon>
        <taxon>Burkholderiales</taxon>
        <taxon>Comamonadaceae</taxon>
        <taxon>Comamonas</taxon>
    </lineage>
</organism>
<proteinExistence type="predicted"/>
<protein>
    <submittedName>
        <fullName evidence="2">Uncharacterized protein</fullName>
    </submittedName>
</protein>
<name>A0A0E3BTB1_9BURK</name>
<keyword evidence="1" id="KW-1133">Transmembrane helix</keyword>
<evidence type="ECO:0000313" key="3">
    <source>
        <dbReference type="Proteomes" id="UP000029549"/>
    </source>
</evidence>
<feature type="transmembrane region" description="Helical" evidence="1">
    <location>
        <begin position="20"/>
        <end position="38"/>
    </location>
</feature>